<sequence length="202" mass="22310">MLSVQRLTQGLWCKLPAALRPPRPPRPPAPASRSPEPKGGAPRDRSLYPERGEERALRSRCAADRDTQDPERAEPGTPGTLSAPIRGASPNWENPRPGAPRRRSSQTQKNLDRSKPGRGASQTQDTSRGRGTGAASTPLAAEFCQTLCLRVPFLFQPFLFNNTCGSSLLLSRWEKGSRYCFSPASVVRTLWRKPPLQPRDPF</sequence>
<organism evidence="1 2">
    <name type="scientific">Rangifer tarandus platyrhynchus</name>
    <name type="common">Svalbard reindeer</name>
    <dbReference type="NCBI Taxonomy" id="3082113"/>
    <lineage>
        <taxon>Eukaryota</taxon>
        <taxon>Metazoa</taxon>
        <taxon>Chordata</taxon>
        <taxon>Craniata</taxon>
        <taxon>Vertebrata</taxon>
        <taxon>Euteleostomi</taxon>
        <taxon>Mammalia</taxon>
        <taxon>Eutheria</taxon>
        <taxon>Laurasiatheria</taxon>
        <taxon>Artiodactyla</taxon>
        <taxon>Ruminantia</taxon>
        <taxon>Pecora</taxon>
        <taxon>Cervidae</taxon>
        <taxon>Odocoileinae</taxon>
        <taxon>Rangifer</taxon>
    </lineage>
</organism>
<proteinExistence type="predicted"/>
<reference evidence="1" key="1">
    <citation type="submission" date="2023-05" db="EMBL/GenBank/DDBJ databases">
        <authorList>
            <consortium name="ELIXIR-Norway"/>
        </authorList>
    </citation>
    <scope>NUCLEOTIDE SEQUENCE</scope>
</reference>
<reference evidence="1" key="2">
    <citation type="submission" date="2025-03" db="EMBL/GenBank/DDBJ databases">
        <authorList>
            <consortium name="ELIXIR-Norway"/>
            <consortium name="Elixir Norway"/>
        </authorList>
    </citation>
    <scope>NUCLEOTIDE SEQUENCE</scope>
</reference>
<dbReference type="EMBL" id="OX596088">
    <property type="protein sequence ID" value="CAN0505358.1"/>
    <property type="molecule type" value="Genomic_DNA"/>
</dbReference>
<name>A0AC59ZT56_RANTA</name>
<protein>
    <submittedName>
        <fullName evidence="1">Uncharacterized protein</fullName>
    </submittedName>
</protein>
<evidence type="ECO:0000313" key="1">
    <source>
        <dbReference type="EMBL" id="CAN0505358.1"/>
    </source>
</evidence>
<gene>
    <name evidence="1" type="ORF">MRATA1EN22A_LOCUS22535</name>
</gene>
<accession>A0AC59ZT56</accession>
<evidence type="ECO:0000313" key="2">
    <source>
        <dbReference type="Proteomes" id="UP001162501"/>
    </source>
</evidence>
<dbReference type="Proteomes" id="UP001162501">
    <property type="component" value="Chromosome 4"/>
</dbReference>